<dbReference type="AlphaFoldDB" id="A0A0R3R538"/>
<dbReference type="Proteomes" id="UP000280834">
    <property type="component" value="Unassembled WGS sequence"/>
</dbReference>
<dbReference type="WBParaSite" id="BTMF_0001512801-mRNA-1">
    <property type="protein sequence ID" value="BTMF_0001512801-mRNA-1"/>
    <property type="gene ID" value="BTMF_0001512801"/>
</dbReference>
<dbReference type="STRING" id="42155.A0A0R3R538"/>
<gene>
    <name evidence="1" type="ORF">BTMF_LOCUS13126</name>
</gene>
<reference evidence="3" key="1">
    <citation type="submission" date="2017-02" db="UniProtKB">
        <authorList>
            <consortium name="WormBaseParasite"/>
        </authorList>
    </citation>
    <scope>IDENTIFICATION</scope>
</reference>
<evidence type="ECO:0000313" key="3">
    <source>
        <dbReference type="WBParaSite" id="BTMF_0001512801-mRNA-1"/>
    </source>
</evidence>
<organism evidence="3">
    <name type="scientific">Brugia timori</name>
    <dbReference type="NCBI Taxonomy" id="42155"/>
    <lineage>
        <taxon>Eukaryota</taxon>
        <taxon>Metazoa</taxon>
        <taxon>Ecdysozoa</taxon>
        <taxon>Nematoda</taxon>
        <taxon>Chromadorea</taxon>
        <taxon>Rhabditida</taxon>
        <taxon>Spirurina</taxon>
        <taxon>Spiruromorpha</taxon>
        <taxon>Filarioidea</taxon>
        <taxon>Onchocercidae</taxon>
        <taxon>Brugia</taxon>
    </lineage>
</organism>
<name>A0A0R3R538_9BILA</name>
<reference evidence="1 2" key="2">
    <citation type="submission" date="2018-11" db="EMBL/GenBank/DDBJ databases">
        <authorList>
            <consortium name="Pathogen Informatics"/>
        </authorList>
    </citation>
    <scope>NUCLEOTIDE SEQUENCE [LARGE SCALE GENOMIC DNA]</scope>
</reference>
<dbReference type="EMBL" id="UZAG01019786">
    <property type="protein sequence ID" value="VDO44857.1"/>
    <property type="molecule type" value="Genomic_DNA"/>
</dbReference>
<evidence type="ECO:0000313" key="1">
    <source>
        <dbReference type="EMBL" id="VDO44857.1"/>
    </source>
</evidence>
<keyword evidence="2" id="KW-1185">Reference proteome</keyword>
<protein>
    <submittedName>
        <fullName evidence="1 3">Uncharacterized protein</fullName>
    </submittedName>
</protein>
<proteinExistence type="predicted"/>
<sequence length="112" mass="13020">MGGHRRDQSDSHVPLKQSAEFQQCVSSNSQDQIRYLTETSLNIVEPVPNGTINSLSSTDLPIHRNDSIFHRQRRVSDFLTYYLFVHLIEAQRIYEYDRLFSRETMITVNCVG</sequence>
<evidence type="ECO:0000313" key="2">
    <source>
        <dbReference type="Proteomes" id="UP000280834"/>
    </source>
</evidence>
<accession>A0A0R3R538</accession>